<evidence type="ECO:0000256" key="2">
    <source>
        <dbReference type="SAM" id="SignalP"/>
    </source>
</evidence>
<sequence>MIGRKWRNFMLPNFFVFCVLCMGGVSPIVFAQGESSTDARSEVEELKQQLKLMEEAFARQQEQMDVLKNRIEIISTETKVVVKEETKQAVQDYFSTDEAKEILGVGMPDMIVEYTPDDKKSALSIRTTDGNYSLNIGGRLQMQYEYKDKDDDFGESDTQNIDVRRARLNFGGNIYSKDLHYYVEIDGDKFDVGVRDFYVYWTPLEELNTKIGYFKVPFNRQRLASSATLLLQERSIASEFFDQDRDYGVDLYGKPFDGYMEYHAAVFQGAGEDQADWFQGKENFDNELMFVLNARYNPFGKYNYYDETDLAYSDTLKATIGASVAFNGKRKDVKEEDYDNITGVVDCGLVYKGISWNNEYYLMSRDPESGGESLESEGFHTQLGYFVLPKKLELAGRYSVIDPDDDISNDIQREYTFGVNYYFRGHRSKIQADFGHLVTEGEEEDKEENRVRVQYQIMF</sequence>
<keyword evidence="2" id="KW-0732">Signal</keyword>
<accession>A0A2C9CC00</accession>
<keyword evidence="4" id="KW-1185">Reference proteome</keyword>
<evidence type="ECO:0000256" key="1">
    <source>
        <dbReference type="SAM" id="Coils"/>
    </source>
</evidence>
<evidence type="ECO:0000313" key="3">
    <source>
        <dbReference type="EMBL" id="SOH03236.1"/>
    </source>
</evidence>
<dbReference type="InterPro" id="IPR023614">
    <property type="entry name" value="Porin_dom_sf"/>
</dbReference>
<dbReference type="Pfam" id="PF07396">
    <property type="entry name" value="Porin_O_P"/>
    <property type="match status" value="1"/>
</dbReference>
<keyword evidence="1" id="KW-0175">Coiled coil</keyword>
<dbReference type="InterPro" id="IPR010870">
    <property type="entry name" value="Porin_O/P"/>
</dbReference>
<gene>
    <name evidence="3" type="ORF">KSMBR1_0725</name>
</gene>
<proteinExistence type="predicted"/>
<dbReference type="KEGG" id="kst:KSMBR1_0725"/>
<dbReference type="SUPFAM" id="SSF56935">
    <property type="entry name" value="Porins"/>
    <property type="match status" value="1"/>
</dbReference>
<evidence type="ECO:0000313" key="4">
    <source>
        <dbReference type="Proteomes" id="UP000221734"/>
    </source>
</evidence>
<feature type="chain" id="PRO_5012858428" evidence="2">
    <location>
        <begin position="32"/>
        <end position="459"/>
    </location>
</feature>
<dbReference type="AlphaFoldDB" id="A0A2C9CC00"/>
<dbReference type="Gene3D" id="2.40.160.10">
    <property type="entry name" value="Porin"/>
    <property type="match status" value="1"/>
</dbReference>
<dbReference type="Proteomes" id="UP000221734">
    <property type="component" value="Chromosome Kuenenia_stuttgartiensis_MBR1"/>
</dbReference>
<feature type="coiled-coil region" evidence="1">
    <location>
        <begin position="36"/>
        <end position="77"/>
    </location>
</feature>
<feature type="signal peptide" evidence="2">
    <location>
        <begin position="1"/>
        <end position="31"/>
    </location>
</feature>
<reference evidence="4" key="1">
    <citation type="submission" date="2017-10" db="EMBL/GenBank/DDBJ databases">
        <authorList>
            <person name="Frank J."/>
        </authorList>
    </citation>
    <scope>NUCLEOTIDE SEQUENCE [LARGE SCALE GENOMIC DNA]</scope>
</reference>
<organism evidence="3 4">
    <name type="scientific">Kuenenia stuttgartiensis</name>
    <dbReference type="NCBI Taxonomy" id="174633"/>
    <lineage>
        <taxon>Bacteria</taxon>
        <taxon>Pseudomonadati</taxon>
        <taxon>Planctomycetota</taxon>
        <taxon>Candidatus Brocadiia</taxon>
        <taxon>Candidatus Brocadiales</taxon>
        <taxon>Candidatus Brocadiaceae</taxon>
        <taxon>Candidatus Kuenenia</taxon>
    </lineage>
</organism>
<dbReference type="OrthoDB" id="9760167at2"/>
<dbReference type="EMBL" id="LT934425">
    <property type="protein sequence ID" value="SOH03236.1"/>
    <property type="molecule type" value="Genomic_DNA"/>
</dbReference>
<protein>
    <submittedName>
        <fullName evidence="3">Phosphate-selective porin O and P</fullName>
    </submittedName>
</protein>
<dbReference type="RefSeq" id="WP_099324102.1">
    <property type="nucleotide sequence ID" value="NZ_LT934425.1"/>
</dbReference>
<name>A0A2C9CC00_KUEST</name>